<dbReference type="STRING" id="1036808.A0A0C3DMJ4"/>
<keyword evidence="3" id="KW-1185">Reference proteome</keyword>
<name>A0A0C3DMJ4_9AGAM</name>
<dbReference type="EMBL" id="KN822047">
    <property type="protein sequence ID" value="KIM61880.1"/>
    <property type="molecule type" value="Genomic_DNA"/>
</dbReference>
<evidence type="ECO:0000313" key="3">
    <source>
        <dbReference type="Proteomes" id="UP000053989"/>
    </source>
</evidence>
<feature type="chain" id="PRO_5002163600" description="Glycoside hydrolase family 5 protein" evidence="1">
    <location>
        <begin position="20"/>
        <end position="571"/>
    </location>
</feature>
<gene>
    <name evidence="2" type="ORF">SCLCIDRAFT_1215703</name>
</gene>
<accession>A0A0C3DMJ4</accession>
<reference evidence="2 3" key="1">
    <citation type="submission" date="2014-04" db="EMBL/GenBank/DDBJ databases">
        <authorList>
            <consortium name="DOE Joint Genome Institute"/>
            <person name="Kuo A."/>
            <person name="Kohler A."/>
            <person name="Nagy L.G."/>
            <person name="Floudas D."/>
            <person name="Copeland A."/>
            <person name="Barry K.W."/>
            <person name="Cichocki N."/>
            <person name="Veneault-Fourrey C."/>
            <person name="LaButti K."/>
            <person name="Lindquist E.A."/>
            <person name="Lipzen A."/>
            <person name="Lundell T."/>
            <person name="Morin E."/>
            <person name="Murat C."/>
            <person name="Sun H."/>
            <person name="Tunlid A."/>
            <person name="Henrissat B."/>
            <person name="Grigoriev I.V."/>
            <person name="Hibbett D.S."/>
            <person name="Martin F."/>
            <person name="Nordberg H.P."/>
            <person name="Cantor M.N."/>
            <person name="Hua S.X."/>
        </authorList>
    </citation>
    <scope>NUCLEOTIDE SEQUENCE [LARGE SCALE GENOMIC DNA]</scope>
    <source>
        <strain evidence="2 3">Foug A</strain>
    </source>
</reference>
<dbReference type="InParanoid" id="A0A0C3DMJ4"/>
<dbReference type="Proteomes" id="UP000053989">
    <property type="component" value="Unassembled WGS sequence"/>
</dbReference>
<proteinExistence type="predicted"/>
<sequence>MGCRSRLLALAASVSAAFAQSQTWCGKNFMANQSVVPPGGQFVLPSPSSEPLLAFRCSPAFRPYLEEDAKDAMFIVDTRIVYDWISGTSPITLPSNSSGNAGNLTVTITVDGIQATQKVPLDTVGNEIPLDISSLVADSSPYDVDCVAMYTSSSGQTQQFSATTSLLYLPDTNGSATKMDLRTGSLWVRPVNDSGGPFAPFIPQGFYINFDEYLLNNLSMINALKDDGFNTIHPIPPYDNITVWEQVVNRTVELGLYLIFDMRSVYQNMTAVASIVDTYKSLPNLLIWETAHEPDGNSDPFNGTQNSYELIYQMDGYHPVSIVLNCENYYFSPYVVGADIVLEDAYPLGINATFSPVWHTPCTRDFGHCGCDNCEGGLIDIRARIQTYKDRLDILGYDRSKTVWTIPQAIGSGAYWNSTPNGLQWAAMDIISFNHGAMGSMSFQYPSNSTALDHVAQSVTPIIAKTVQPFLVNPDATYAAYNYSGVDVGLWCNGTAYLLLIASLDAEMSANSTAAAAEVVVPWSAVGLGGAITNATQQVHRVYAVAQNVSASGVEVMSGGIGVYTVTPPAS</sequence>
<evidence type="ECO:0000313" key="2">
    <source>
        <dbReference type="EMBL" id="KIM61880.1"/>
    </source>
</evidence>
<evidence type="ECO:0000256" key="1">
    <source>
        <dbReference type="SAM" id="SignalP"/>
    </source>
</evidence>
<dbReference type="OrthoDB" id="2338662at2759"/>
<keyword evidence="1" id="KW-0732">Signal</keyword>
<feature type="signal peptide" evidence="1">
    <location>
        <begin position="1"/>
        <end position="19"/>
    </location>
</feature>
<protein>
    <recommendedName>
        <fullName evidence="4">Glycoside hydrolase family 5 protein</fullName>
    </recommendedName>
</protein>
<reference evidence="3" key="2">
    <citation type="submission" date="2015-01" db="EMBL/GenBank/DDBJ databases">
        <title>Evolutionary Origins and Diversification of the Mycorrhizal Mutualists.</title>
        <authorList>
            <consortium name="DOE Joint Genome Institute"/>
            <consortium name="Mycorrhizal Genomics Consortium"/>
            <person name="Kohler A."/>
            <person name="Kuo A."/>
            <person name="Nagy L.G."/>
            <person name="Floudas D."/>
            <person name="Copeland A."/>
            <person name="Barry K.W."/>
            <person name="Cichocki N."/>
            <person name="Veneault-Fourrey C."/>
            <person name="LaButti K."/>
            <person name="Lindquist E.A."/>
            <person name="Lipzen A."/>
            <person name="Lundell T."/>
            <person name="Morin E."/>
            <person name="Murat C."/>
            <person name="Riley R."/>
            <person name="Ohm R."/>
            <person name="Sun H."/>
            <person name="Tunlid A."/>
            <person name="Henrissat B."/>
            <person name="Grigoriev I.V."/>
            <person name="Hibbett D.S."/>
            <person name="Martin F."/>
        </authorList>
    </citation>
    <scope>NUCLEOTIDE SEQUENCE [LARGE SCALE GENOMIC DNA]</scope>
    <source>
        <strain evidence="3">Foug A</strain>
    </source>
</reference>
<dbReference type="InterPro" id="IPR017853">
    <property type="entry name" value="GH"/>
</dbReference>
<dbReference type="HOGENOM" id="CLU_022442_0_0_1"/>
<organism evidence="2 3">
    <name type="scientific">Scleroderma citrinum Foug A</name>
    <dbReference type="NCBI Taxonomy" id="1036808"/>
    <lineage>
        <taxon>Eukaryota</taxon>
        <taxon>Fungi</taxon>
        <taxon>Dikarya</taxon>
        <taxon>Basidiomycota</taxon>
        <taxon>Agaricomycotina</taxon>
        <taxon>Agaricomycetes</taxon>
        <taxon>Agaricomycetidae</taxon>
        <taxon>Boletales</taxon>
        <taxon>Sclerodermatineae</taxon>
        <taxon>Sclerodermataceae</taxon>
        <taxon>Scleroderma</taxon>
    </lineage>
</organism>
<dbReference type="AlphaFoldDB" id="A0A0C3DMJ4"/>
<evidence type="ECO:0008006" key="4">
    <source>
        <dbReference type="Google" id="ProtNLM"/>
    </source>
</evidence>
<dbReference type="SUPFAM" id="SSF51445">
    <property type="entry name" value="(Trans)glycosidases"/>
    <property type="match status" value="1"/>
</dbReference>